<protein>
    <recommendedName>
        <fullName evidence="1">Putative regulatory protein ENJ40_05800</fullName>
    </recommendedName>
</protein>
<dbReference type="PANTHER" id="PTHR38449">
    <property type="entry name" value="REGULATORY PROTEIN TM_1690-RELATED"/>
    <property type="match status" value="1"/>
</dbReference>
<comment type="similarity">
    <text evidence="1">Belongs to the RemA family.</text>
</comment>
<evidence type="ECO:0000256" key="2">
    <source>
        <dbReference type="SAM" id="MobiDB-lite"/>
    </source>
</evidence>
<dbReference type="Pfam" id="PF04025">
    <property type="entry name" value="RemA-like"/>
    <property type="match status" value="1"/>
</dbReference>
<dbReference type="HAMAP" id="MF_01503">
    <property type="entry name" value="RemA"/>
    <property type="match status" value="1"/>
</dbReference>
<feature type="compositionally biased region" description="Basic and acidic residues" evidence="2">
    <location>
        <begin position="86"/>
        <end position="97"/>
    </location>
</feature>
<reference evidence="3" key="1">
    <citation type="journal article" date="2020" name="mSystems">
        <title>Genome- and Community-Level Interaction Insights into Carbon Utilization and Element Cycling Functions of Hydrothermarchaeota in Hydrothermal Sediment.</title>
        <authorList>
            <person name="Zhou Z."/>
            <person name="Liu Y."/>
            <person name="Xu W."/>
            <person name="Pan J."/>
            <person name="Luo Z.H."/>
            <person name="Li M."/>
        </authorList>
    </citation>
    <scope>NUCLEOTIDE SEQUENCE [LARGE SCALE GENOMIC DNA]</scope>
    <source>
        <strain evidence="3">HyVt-483</strain>
    </source>
</reference>
<dbReference type="EMBL" id="DRMH01000076">
    <property type="protein sequence ID" value="HFC97953.1"/>
    <property type="molecule type" value="Genomic_DNA"/>
</dbReference>
<name>A0A7C3CTE2_9BACT</name>
<dbReference type="AlphaFoldDB" id="A0A7C3CTE2"/>
<feature type="region of interest" description="Disordered" evidence="2">
    <location>
        <begin position="86"/>
        <end position="112"/>
    </location>
</feature>
<comment type="caution">
    <text evidence="3">The sequence shown here is derived from an EMBL/GenBank/DDBJ whole genome shotgun (WGS) entry which is preliminary data.</text>
</comment>
<sequence>MSCKCRLLNIGFGNSVVAERVVAIVNPNSAPMKRLREEAKETKRLIDATQGRRTRSIIITDSNHVILSAIQAETIAQRLTSDLLKMHEERAEGHNASEEEEKTSSRRKRKSS</sequence>
<dbReference type="PANTHER" id="PTHR38449:SF1">
    <property type="entry name" value="REGULATORY PROTEIN SSL2874-RELATED"/>
    <property type="match status" value="1"/>
</dbReference>
<proteinExistence type="inferred from homology"/>
<gene>
    <name evidence="3" type="ORF">ENJ40_05800</name>
</gene>
<accession>A0A7C3CTE2</accession>
<organism evidence="3">
    <name type="scientific">Thermosulfurimonas dismutans</name>
    <dbReference type="NCBI Taxonomy" id="999894"/>
    <lineage>
        <taxon>Bacteria</taxon>
        <taxon>Pseudomonadati</taxon>
        <taxon>Thermodesulfobacteriota</taxon>
        <taxon>Thermodesulfobacteria</taxon>
        <taxon>Thermodesulfobacteriales</taxon>
        <taxon>Thermodesulfobacteriaceae</taxon>
        <taxon>Thermosulfurimonas</taxon>
    </lineage>
</organism>
<evidence type="ECO:0000313" key="3">
    <source>
        <dbReference type="EMBL" id="HFC97953.1"/>
    </source>
</evidence>
<dbReference type="NCBIfam" id="NF003315">
    <property type="entry name" value="PRK04323.1"/>
    <property type="match status" value="1"/>
</dbReference>
<dbReference type="InterPro" id="IPR007169">
    <property type="entry name" value="RemA-like"/>
</dbReference>
<evidence type="ECO:0000256" key="1">
    <source>
        <dbReference type="HAMAP-Rule" id="MF_01503"/>
    </source>
</evidence>
<dbReference type="Proteomes" id="UP000886043">
    <property type="component" value="Unassembled WGS sequence"/>
</dbReference>